<protein>
    <submittedName>
        <fullName evidence="2">Uncharacterized protein</fullName>
    </submittedName>
</protein>
<proteinExistence type="predicted"/>
<dbReference type="AlphaFoldDB" id="A0A6H5G8B8"/>
<evidence type="ECO:0000256" key="1">
    <source>
        <dbReference type="SAM" id="MobiDB-lite"/>
    </source>
</evidence>
<sequence>MEYQGQGVDYQGQEVDYQGREVEYRRMRRSNQSVADSSTIVATPLLKRKLSDQCGTTKQVNENASVTDENHQRRYVDPNIWKTVSEIVLNYVRNSNRYLQNARYVNYRLPPADRMLGLPESDWPSQQSPADCLLQTTIDNKLFAVFDKHWRRGERQPHGNDRASRDRKSCPIADGKPQFTIDRLRRRQRETLFAELRHHQSKLRSQTRRRGYHTMTPLPVETSGIKIALNGSIGLEVTPPEENSSPSISSNTGLLVAPQSSGPTNPESLQGTIV</sequence>
<name>A0A6H5G8B8_9HEMI</name>
<dbReference type="OrthoDB" id="257992at2759"/>
<feature type="compositionally biased region" description="Basic and acidic residues" evidence="1">
    <location>
        <begin position="153"/>
        <end position="169"/>
    </location>
</feature>
<feature type="region of interest" description="Disordered" evidence="1">
    <location>
        <begin position="236"/>
        <end position="274"/>
    </location>
</feature>
<dbReference type="Proteomes" id="UP000479000">
    <property type="component" value="Unassembled WGS sequence"/>
</dbReference>
<evidence type="ECO:0000313" key="3">
    <source>
        <dbReference type="Proteomes" id="UP000479000"/>
    </source>
</evidence>
<feature type="compositionally biased region" description="Low complexity" evidence="1">
    <location>
        <begin position="240"/>
        <end position="251"/>
    </location>
</feature>
<evidence type="ECO:0000313" key="2">
    <source>
        <dbReference type="EMBL" id="CAA9998792.1"/>
    </source>
</evidence>
<dbReference type="EMBL" id="CADCXU010007339">
    <property type="protein sequence ID" value="CAA9998792.1"/>
    <property type="molecule type" value="Genomic_DNA"/>
</dbReference>
<accession>A0A6H5G8B8</accession>
<keyword evidence="3" id="KW-1185">Reference proteome</keyword>
<feature type="region of interest" description="Disordered" evidence="1">
    <location>
        <begin position="153"/>
        <end position="178"/>
    </location>
</feature>
<feature type="compositionally biased region" description="Polar residues" evidence="1">
    <location>
        <begin position="258"/>
        <end position="274"/>
    </location>
</feature>
<reference evidence="2 3" key="1">
    <citation type="submission" date="2020-02" db="EMBL/GenBank/DDBJ databases">
        <authorList>
            <person name="Ferguson B K."/>
        </authorList>
    </citation>
    <scope>NUCLEOTIDE SEQUENCE [LARGE SCALE GENOMIC DNA]</scope>
</reference>
<gene>
    <name evidence="2" type="ORF">NTEN_LOCUS5075</name>
</gene>
<organism evidence="2 3">
    <name type="scientific">Nesidiocoris tenuis</name>
    <dbReference type="NCBI Taxonomy" id="355587"/>
    <lineage>
        <taxon>Eukaryota</taxon>
        <taxon>Metazoa</taxon>
        <taxon>Ecdysozoa</taxon>
        <taxon>Arthropoda</taxon>
        <taxon>Hexapoda</taxon>
        <taxon>Insecta</taxon>
        <taxon>Pterygota</taxon>
        <taxon>Neoptera</taxon>
        <taxon>Paraneoptera</taxon>
        <taxon>Hemiptera</taxon>
        <taxon>Heteroptera</taxon>
        <taxon>Panheteroptera</taxon>
        <taxon>Cimicomorpha</taxon>
        <taxon>Miridae</taxon>
        <taxon>Dicyphina</taxon>
        <taxon>Nesidiocoris</taxon>
    </lineage>
</organism>